<accession>A0AAI8VWJ9</accession>
<evidence type="ECO:0000313" key="3">
    <source>
        <dbReference type="Proteomes" id="UP001295740"/>
    </source>
</evidence>
<feature type="compositionally biased region" description="Polar residues" evidence="1">
    <location>
        <begin position="1"/>
        <end position="21"/>
    </location>
</feature>
<dbReference type="EMBL" id="CAUWAG010000019">
    <property type="protein sequence ID" value="CAJ2512368.1"/>
    <property type="molecule type" value="Genomic_DNA"/>
</dbReference>
<reference evidence="2" key="1">
    <citation type="submission" date="2023-10" db="EMBL/GenBank/DDBJ databases">
        <authorList>
            <person name="Hackl T."/>
        </authorList>
    </citation>
    <scope>NUCLEOTIDE SEQUENCE</scope>
</reference>
<feature type="region of interest" description="Disordered" evidence="1">
    <location>
        <begin position="1"/>
        <end position="69"/>
    </location>
</feature>
<organism evidence="2 3">
    <name type="scientific">Anthostomella pinea</name>
    <dbReference type="NCBI Taxonomy" id="933095"/>
    <lineage>
        <taxon>Eukaryota</taxon>
        <taxon>Fungi</taxon>
        <taxon>Dikarya</taxon>
        <taxon>Ascomycota</taxon>
        <taxon>Pezizomycotina</taxon>
        <taxon>Sordariomycetes</taxon>
        <taxon>Xylariomycetidae</taxon>
        <taxon>Xylariales</taxon>
        <taxon>Xylariaceae</taxon>
        <taxon>Anthostomella</taxon>
    </lineage>
</organism>
<dbReference type="Proteomes" id="UP001295740">
    <property type="component" value="Unassembled WGS sequence"/>
</dbReference>
<protein>
    <submittedName>
        <fullName evidence="2">Uu.00g053830.m01.CDS01</fullName>
    </submittedName>
</protein>
<evidence type="ECO:0000313" key="2">
    <source>
        <dbReference type="EMBL" id="CAJ2512368.1"/>
    </source>
</evidence>
<evidence type="ECO:0000256" key="1">
    <source>
        <dbReference type="SAM" id="MobiDB-lite"/>
    </source>
</evidence>
<proteinExistence type="predicted"/>
<sequence length="444" mass="49050">MRRSNLNGSNSQNNHFPFTTPSVPPAIRHILQIPETPAPVPRIRGPQRRAINGRRGPPGPPPPRSWVSLAQSRHAPPTFKADIAGRVQSWPLSGAYAPGEGTLVDMVLRRMALDWEQQRDWNRYYLYTLPSRLRTTLLGQVAELYEPGVSIKDLRLVLTGPFEEELAKYDVEKVDAGKLNADVFYLDLTGSLGKSLTLKELSELLHPPKADLEDDIQESWDEPELTSGPAQLLPNLTHLSLAVDPGSNAAVSWKQLLSLAGKMSQLTHLNLAGWPEPSLTPNAKFAKVTSSSTGRTVQYGGTGPYSHNLDGDWSEAIMVLKRLSKALYGLEYLDLTGCADWSPALMKESDGDFTIDFIDWVGDWGKVATLRLNSGYALTDNSSKGQIMQISDWIDSAAAVEKHIRAQRSGRGRWITVERDTLPDSAKTIVENERLRAALVSAAW</sequence>
<comment type="caution">
    <text evidence="2">The sequence shown here is derived from an EMBL/GenBank/DDBJ whole genome shotgun (WGS) entry which is preliminary data.</text>
</comment>
<keyword evidence="3" id="KW-1185">Reference proteome</keyword>
<gene>
    <name evidence="2" type="ORF">KHLLAP_LOCUS12836</name>
</gene>
<name>A0AAI8VWJ9_9PEZI</name>
<dbReference type="AlphaFoldDB" id="A0AAI8VWJ9"/>